<dbReference type="GO" id="GO:0006351">
    <property type="term" value="P:DNA-templated transcription"/>
    <property type="evidence" value="ECO:0007669"/>
    <property type="project" value="InterPro"/>
</dbReference>
<evidence type="ECO:0000256" key="4">
    <source>
        <dbReference type="ARBA" id="ARBA00023163"/>
    </source>
</evidence>
<evidence type="ECO:0000256" key="6">
    <source>
        <dbReference type="SAM" id="MobiDB-lite"/>
    </source>
</evidence>
<feature type="compositionally biased region" description="Polar residues" evidence="6">
    <location>
        <begin position="70"/>
        <end position="81"/>
    </location>
</feature>
<dbReference type="GO" id="GO:0008270">
    <property type="term" value="F:zinc ion binding"/>
    <property type="evidence" value="ECO:0007669"/>
    <property type="project" value="InterPro"/>
</dbReference>
<feature type="domain" description="Xylanolytic transcriptional activator regulatory" evidence="7">
    <location>
        <begin position="373"/>
        <end position="455"/>
    </location>
</feature>
<keyword evidence="1" id="KW-0479">Metal-binding</keyword>
<name>A0A9W9MGT6_9EURO</name>
<evidence type="ECO:0000256" key="5">
    <source>
        <dbReference type="ARBA" id="ARBA00023242"/>
    </source>
</evidence>
<feature type="compositionally biased region" description="Low complexity" evidence="6">
    <location>
        <begin position="108"/>
        <end position="125"/>
    </location>
</feature>
<evidence type="ECO:0000259" key="7">
    <source>
        <dbReference type="Pfam" id="PF04082"/>
    </source>
</evidence>
<comment type="caution">
    <text evidence="8">The sequence shown here is derived from an EMBL/GenBank/DDBJ whole genome shotgun (WGS) entry which is preliminary data.</text>
</comment>
<feature type="region of interest" description="Disordered" evidence="6">
    <location>
        <begin position="236"/>
        <end position="259"/>
    </location>
</feature>
<proteinExistence type="predicted"/>
<evidence type="ECO:0000256" key="1">
    <source>
        <dbReference type="ARBA" id="ARBA00022723"/>
    </source>
</evidence>
<dbReference type="CDD" id="cd12148">
    <property type="entry name" value="fungal_TF_MHR"/>
    <property type="match status" value="1"/>
</dbReference>
<accession>A0A9W9MGT6</accession>
<dbReference type="Pfam" id="PF04082">
    <property type="entry name" value="Fungal_trans"/>
    <property type="match status" value="2"/>
</dbReference>
<keyword evidence="5" id="KW-0539">Nucleus</keyword>
<gene>
    <name evidence="8" type="ORF">N7449_005863</name>
</gene>
<protein>
    <submittedName>
        <fullName evidence="8">Fungal-specific transcription factor domain-containing protein</fullName>
    </submittedName>
</protein>
<organism evidence="8 9">
    <name type="scientific">Penicillium cf. viridicatum</name>
    <dbReference type="NCBI Taxonomy" id="2972119"/>
    <lineage>
        <taxon>Eukaryota</taxon>
        <taxon>Fungi</taxon>
        <taxon>Dikarya</taxon>
        <taxon>Ascomycota</taxon>
        <taxon>Pezizomycotina</taxon>
        <taxon>Eurotiomycetes</taxon>
        <taxon>Eurotiomycetidae</taxon>
        <taxon>Eurotiales</taxon>
        <taxon>Aspergillaceae</taxon>
        <taxon>Penicillium</taxon>
    </lineage>
</organism>
<evidence type="ECO:0000313" key="9">
    <source>
        <dbReference type="Proteomes" id="UP001150942"/>
    </source>
</evidence>
<dbReference type="PANTHER" id="PTHR47660:SF2">
    <property type="entry name" value="TRANSCRIPTION FACTOR WITH C2H2 AND ZN(2)-CYS(6) DNA BINDING DOMAIN (EUROFUNG)"/>
    <property type="match status" value="1"/>
</dbReference>
<dbReference type="Proteomes" id="UP001150942">
    <property type="component" value="Unassembled WGS sequence"/>
</dbReference>
<evidence type="ECO:0000256" key="3">
    <source>
        <dbReference type="ARBA" id="ARBA00023015"/>
    </source>
</evidence>
<dbReference type="EMBL" id="JAPQKQ010000004">
    <property type="protein sequence ID" value="KAJ5201060.1"/>
    <property type="molecule type" value="Genomic_DNA"/>
</dbReference>
<dbReference type="PANTHER" id="PTHR47660">
    <property type="entry name" value="TRANSCRIPTION FACTOR WITH C2H2 AND ZN(2)-CYS(6) DNA BINDING DOMAIN (EUROFUNG)-RELATED-RELATED"/>
    <property type="match status" value="1"/>
</dbReference>
<dbReference type="GO" id="GO:0003677">
    <property type="term" value="F:DNA binding"/>
    <property type="evidence" value="ECO:0007669"/>
    <property type="project" value="InterPro"/>
</dbReference>
<dbReference type="OrthoDB" id="1405595at2759"/>
<keyword evidence="9" id="KW-1185">Reference proteome</keyword>
<reference evidence="8" key="2">
    <citation type="journal article" date="2023" name="IMA Fungus">
        <title>Comparative genomic study of the Penicillium genus elucidates a diverse pangenome and 15 lateral gene transfer events.</title>
        <authorList>
            <person name="Petersen C."/>
            <person name="Sorensen T."/>
            <person name="Nielsen M.R."/>
            <person name="Sondergaard T.E."/>
            <person name="Sorensen J.L."/>
            <person name="Fitzpatrick D.A."/>
            <person name="Frisvad J.C."/>
            <person name="Nielsen K.L."/>
        </authorList>
    </citation>
    <scope>NUCLEOTIDE SEQUENCE</scope>
    <source>
        <strain evidence="8">IBT 20477</strain>
    </source>
</reference>
<feature type="domain" description="Xylanolytic transcriptional activator regulatory" evidence="7">
    <location>
        <begin position="277"/>
        <end position="314"/>
    </location>
</feature>
<keyword evidence="4" id="KW-0804">Transcription</keyword>
<sequence>MPFPYAASAEAERIVAPFQVAIGRTVVMSIFFAIPEPILFRNPTIVPSVTRVIVDNKHQSRRPPRVALSPSKSQNEASVDWQQDMAEDQEVQKRPSPHGSATTLGSRPPESNSSDIPDIPDIPDIAPGPPLSVSSSDTTFQMVLDSGVPWAALPATTVSSLHAEKANAPGDTMRTTQNNPFQLNQATITTDCPDTFIWDELSSLTPPFELGQETPEDDTLRNGILEELDALGVPDFGTRDPFDNLQHPDSPTADTRHSPSLPPACFPVKSLAVQQCLDLYFERFHPQWPIVHRSTFYPSAAAQDLISSMIMIGAWESGLASWMKIAERWGKSLVNRLSQNLDGMKFSEAYFRYCMMIAIFRHANLFEEQYNLTHDDPQDAIPTSWLIREKLKKLAFFAFRLDIYFYFLCGYNPVLRYDELFLTTPCSERLWEAMTVEEWHEIKRLEAKTRIPMLFMTLIDIATDCEGRATLPPLLEDDFIYGLCAMQPWVLRDINKRRSRCQSLQTLEALGIHSPPASSRDIEYWTMFLTTWRDCYRYRAVGSLLSSQKHREMTENSAMLLYHLSHMSLRVNLKAIKDLAVDRCHQPYSSIGRRQLESSLSKWVKTPDARLAMWHAAQVLKMLQKTSDDKTSSEGSSGSHRMDFMSFIALYEAGLVVWAYTRLVQVCDACSIGSTLQQANATDRDPFELFEPQRGEGFRQWLNQGGTEQIQGTILSKPQRFGDGLVIVDIEASRLG</sequence>
<keyword evidence="2" id="KW-0862">Zinc</keyword>
<keyword evidence="3" id="KW-0805">Transcription regulation</keyword>
<dbReference type="InterPro" id="IPR007219">
    <property type="entry name" value="XnlR_reg_dom"/>
</dbReference>
<dbReference type="AlphaFoldDB" id="A0A9W9MGT6"/>
<evidence type="ECO:0000313" key="8">
    <source>
        <dbReference type="EMBL" id="KAJ5201060.1"/>
    </source>
</evidence>
<reference evidence="8" key="1">
    <citation type="submission" date="2022-11" db="EMBL/GenBank/DDBJ databases">
        <authorList>
            <person name="Petersen C."/>
        </authorList>
    </citation>
    <scope>NUCLEOTIDE SEQUENCE</scope>
    <source>
        <strain evidence="8">IBT 20477</strain>
    </source>
</reference>
<feature type="region of interest" description="Disordered" evidence="6">
    <location>
        <begin position="57"/>
        <end position="136"/>
    </location>
</feature>
<evidence type="ECO:0000256" key="2">
    <source>
        <dbReference type="ARBA" id="ARBA00022833"/>
    </source>
</evidence>